<evidence type="ECO:0000256" key="6">
    <source>
        <dbReference type="ARBA" id="ARBA00023144"/>
    </source>
</evidence>
<dbReference type="PROSITE" id="PS00627">
    <property type="entry name" value="GHMP_KINASES_ATP"/>
    <property type="match status" value="1"/>
</dbReference>
<keyword evidence="5" id="KW-0067">ATP-binding</keyword>
<dbReference type="EC" id="2.7.1.6" evidence="7"/>
<protein>
    <recommendedName>
        <fullName evidence="7">Galactokinase</fullName>
        <ecNumber evidence="7">2.7.1.6</ecNumber>
    </recommendedName>
</protein>
<dbReference type="InterPro" id="IPR013750">
    <property type="entry name" value="GHMP_kinase_C_dom"/>
</dbReference>
<dbReference type="Gene3D" id="3.30.70.890">
    <property type="entry name" value="GHMP kinase, C-terminal domain"/>
    <property type="match status" value="1"/>
</dbReference>
<dbReference type="InterPro" id="IPR019741">
    <property type="entry name" value="Galactokinase_CS"/>
</dbReference>
<dbReference type="Pfam" id="PF08544">
    <property type="entry name" value="GHMP_kinases_C"/>
    <property type="match status" value="1"/>
</dbReference>
<evidence type="ECO:0000256" key="2">
    <source>
        <dbReference type="ARBA" id="ARBA00022679"/>
    </source>
</evidence>
<dbReference type="InterPro" id="IPR020568">
    <property type="entry name" value="Ribosomal_Su5_D2-typ_SF"/>
</dbReference>
<evidence type="ECO:0000256" key="7">
    <source>
        <dbReference type="NCBIfam" id="TIGR00131"/>
    </source>
</evidence>
<dbReference type="PANTHER" id="PTHR10457">
    <property type="entry name" value="MEVALONATE KINASE/GALACTOKINASE"/>
    <property type="match status" value="1"/>
</dbReference>
<dbReference type="InterPro" id="IPR006203">
    <property type="entry name" value="GHMP_knse_ATP-bd_CS"/>
</dbReference>
<keyword evidence="2 11" id="KW-0808">Transferase</keyword>
<evidence type="ECO:0000256" key="5">
    <source>
        <dbReference type="ARBA" id="ARBA00022840"/>
    </source>
</evidence>
<evidence type="ECO:0000259" key="8">
    <source>
        <dbReference type="Pfam" id="PF00288"/>
    </source>
</evidence>
<organism evidence="11 12">
    <name type="scientific">Zhouia spongiae</name>
    <dbReference type="NCBI Taxonomy" id="2202721"/>
    <lineage>
        <taxon>Bacteria</taxon>
        <taxon>Pseudomonadati</taxon>
        <taxon>Bacteroidota</taxon>
        <taxon>Flavobacteriia</taxon>
        <taxon>Flavobacteriales</taxon>
        <taxon>Flavobacteriaceae</taxon>
        <taxon>Zhouia</taxon>
    </lineage>
</organism>
<evidence type="ECO:0000259" key="9">
    <source>
        <dbReference type="Pfam" id="PF08544"/>
    </source>
</evidence>
<dbReference type="SUPFAM" id="SSF54211">
    <property type="entry name" value="Ribosomal protein S5 domain 2-like"/>
    <property type="match status" value="1"/>
</dbReference>
<evidence type="ECO:0000259" key="10">
    <source>
        <dbReference type="Pfam" id="PF10509"/>
    </source>
</evidence>
<proteinExistence type="inferred from homology"/>
<evidence type="ECO:0000313" key="11">
    <source>
        <dbReference type="EMBL" id="UNY97729.1"/>
    </source>
</evidence>
<dbReference type="Gene3D" id="3.30.230.10">
    <property type="match status" value="1"/>
</dbReference>
<sequence>MNNTIVTNLKKEFIKRFEREPLLIASPGRINLIGEHTDYNDGFVMPASIDKKVYCAIAKNNTINNCTIHSLSLKDSFGFELGQIEKNTSKNWINYVVGVVDIINKDHHLDAGFDILVDSDLPLGAGLSSSAALENAIAFGINDLFELNIPKEELIYISQKAEHVYAEVECGIMDQYSSVFGKKKNLLLLDCQTITSKEIPAKFEPYELWLLNTNVSHNLADSEYNKRREECREAIRLINEHYRAVSSFRDLQPEEISKLKEILPEILFKRTSYVIEENDRVQKAAEALKNDDLVLFGKMLYLAHEGQQLKYEVSCKELDFLVDFSKKFTEVLGSRMMGGGFGGCTINLIHKDIAASYVSEVAEAYQKEFNIALTPLKVSIDNGTHILKNENINL</sequence>
<dbReference type="GO" id="GO:0004335">
    <property type="term" value="F:galactokinase activity"/>
    <property type="evidence" value="ECO:0007669"/>
    <property type="project" value="UniProtKB-EC"/>
</dbReference>
<evidence type="ECO:0000256" key="4">
    <source>
        <dbReference type="ARBA" id="ARBA00022777"/>
    </source>
</evidence>
<dbReference type="PIRSF" id="PIRSF000530">
    <property type="entry name" value="Galactokinase"/>
    <property type="match status" value="1"/>
</dbReference>
<reference evidence="11 12" key="1">
    <citation type="journal article" date="2018" name="Int. J. Syst. Evol. Microbiol.">
        <title>Zhouia spongiae sp. nov., isolated from a marine sponge.</title>
        <authorList>
            <person name="Zhuang L."/>
            <person name="Lin B."/>
            <person name="Qin F."/>
            <person name="Luo L."/>
        </authorList>
    </citation>
    <scope>NUCLEOTIDE SEQUENCE [LARGE SCALE GENOMIC DNA]</scope>
    <source>
        <strain evidence="11 12">HN-Y44</strain>
    </source>
</reference>
<dbReference type="PANTHER" id="PTHR10457:SF7">
    <property type="entry name" value="GALACTOKINASE-RELATED"/>
    <property type="match status" value="1"/>
</dbReference>
<dbReference type="RefSeq" id="WP_242936140.1">
    <property type="nucleotide sequence ID" value="NZ_CP094326.1"/>
</dbReference>
<evidence type="ECO:0000256" key="1">
    <source>
        <dbReference type="ARBA" id="ARBA00006566"/>
    </source>
</evidence>
<keyword evidence="12" id="KW-1185">Reference proteome</keyword>
<feature type="domain" description="GHMP kinase C-terminal" evidence="9">
    <location>
        <begin position="284"/>
        <end position="365"/>
    </location>
</feature>
<keyword evidence="6" id="KW-0119">Carbohydrate metabolism</keyword>
<dbReference type="PRINTS" id="PR00959">
    <property type="entry name" value="MEVGALKINASE"/>
</dbReference>
<dbReference type="EMBL" id="CP094326">
    <property type="protein sequence ID" value="UNY97729.1"/>
    <property type="molecule type" value="Genomic_DNA"/>
</dbReference>
<dbReference type="InterPro" id="IPR006204">
    <property type="entry name" value="GHMP_kinase_N_dom"/>
</dbReference>
<gene>
    <name evidence="11" type="primary">galK</name>
    <name evidence="11" type="ORF">MQE36_11605</name>
</gene>
<dbReference type="InterPro" id="IPR014721">
    <property type="entry name" value="Ribsml_uS5_D2-typ_fold_subgr"/>
</dbReference>
<keyword evidence="3" id="KW-0547">Nucleotide-binding</keyword>
<dbReference type="NCBIfam" id="TIGR00131">
    <property type="entry name" value="gal_kin"/>
    <property type="match status" value="1"/>
</dbReference>
<dbReference type="PRINTS" id="PR00473">
    <property type="entry name" value="GALCTOKINASE"/>
</dbReference>
<keyword evidence="4" id="KW-0418">Kinase</keyword>
<dbReference type="InterPro" id="IPR006206">
    <property type="entry name" value="Mevalonate/galactokinase"/>
</dbReference>
<evidence type="ECO:0000313" key="12">
    <source>
        <dbReference type="Proteomes" id="UP000829476"/>
    </source>
</evidence>
<dbReference type="SUPFAM" id="SSF55060">
    <property type="entry name" value="GHMP Kinase, C-terminal domain"/>
    <property type="match status" value="1"/>
</dbReference>
<dbReference type="InterPro" id="IPR000705">
    <property type="entry name" value="Galactokinase"/>
</dbReference>
<dbReference type="PROSITE" id="PS00106">
    <property type="entry name" value="GALACTOKINASE"/>
    <property type="match status" value="1"/>
</dbReference>
<evidence type="ECO:0000256" key="3">
    <source>
        <dbReference type="ARBA" id="ARBA00022741"/>
    </source>
</evidence>
<comment type="similarity">
    <text evidence="1">Belongs to the GHMP kinase family. GalK subfamily.</text>
</comment>
<keyword evidence="6" id="KW-0299">Galactose metabolism</keyword>
<feature type="domain" description="Galactokinase N-terminal" evidence="10">
    <location>
        <begin position="11"/>
        <end position="59"/>
    </location>
</feature>
<dbReference type="InterPro" id="IPR019539">
    <property type="entry name" value="GalKase_N"/>
</dbReference>
<dbReference type="InterPro" id="IPR036554">
    <property type="entry name" value="GHMP_kinase_C_sf"/>
</dbReference>
<dbReference type="Pfam" id="PF00288">
    <property type="entry name" value="GHMP_kinases_N"/>
    <property type="match status" value="1"/>
</dbReference>
<accession>A0ABY3YIS3</accession>
<dbReference type="Pfam" id="PF10509">
    <property type="entry name" value="GalKase_gal_bdg"/>
    <property type="match status" value="1"/>
</dbReference>
<feature type="domain" description="GHMP kinase N-terminal" evidence="8">
    <location>
        <begin position="94"/>
        <end position="182"/>
    </location>
</feature>
<name>A0ABY3YIS3_9FLAO</name>
<dbReference type="Proteomes" id="UP000829476">
    <property type="component" value="Chromosome"/>
</dbReference>